<dbReference type="Proteomes" id="UP001303889">
    <property type="component" value="Unassembled WGS sequence"/>
</dbReference>
<organism evidence="2 3">
    <name type="scientific">Staphylotrichum tortipilum</name>
    <dbReference type="NCBI Taxonomy" id="2831512"/>
    <lineage>
        <taxon>Eukaryota</taxon>
        <taxon>Fungi</taxon>
        <taxon>Dikarya</taxon>
        <taxon>Ascomycota</taxon>
        <taxon>Pezizomycotina</taxon>
        <taxon>Sordariomycetes</taxon>
        <taxon>Sordariomycetidae</taxon>
        <taxon>Sordariales</taxon>
        <taxon>Chaetomiaceae</taxon>
        <taxon>Staphylotrichum</taxon>
    </lineage>
</organism>
<name>A0AAN6MB58_9PEZI</name>
<proteinExistence type="inferred from homology"/>
<dbReference type="Gene3D" id="2.40.160.200">
    <property type="entry name" value="LURP1-related"/>
    <property type="match status" value="1"/>
</dbReference>
<dbReference type="AlphaFoldDB" id="A0AAN6MB58"/>
<dbReference type="PANTHER" id="PTHR31087:SF161">
    <property type="entry name" value="TUBBY C 2 FAMILY PROTEIN"/>
    <property type="match status" value="1"/>
</dbReference>
<protein>
    <submittedName>
        <fullName evidence="2">Tubby C-terminal-like domain-containing protein</fullName>
    </submittedName>
</protein>
<dbReference type="Pfam" id="PF04525">
    <property type="entry name" value="LOR"/>
    <property type="match status" value="1"/>
</dbReference>
<accession>A0AAN6MB58</accession>
<reference evidence="2" key="1">
    <citation type="journal article" date="2023" name="Mol. Phylogenet. Evol.">
        <title>Genome-scale phylogeny and comparative genomics of the fungal order Sordariales.</title>
        <authorList>
            <person name="Hensen N."/>
            <person name="Bonometti L."/>
            <person name="Westerberg I."/>
            <person name="Brannstrom I.O."/>
            <person name="Guillou S."/>
            <person name="Cros-Aarteil S."/>
            <person name="Calhoun S."/>
            <person name="Haridas S."/>
            <person name="Kuo A."/>
            <person name="Mondo S."/>
            <person name="Pangilinan J."/>
            <person name="Riley R."/>
            <person name="LaButti K."/>
            <person name="Andreopoulos B."/>
            <person name="Lipzen A."/>
            <person name="Chen C."/>
            <person name="Yan M."/>
            <person name="Daum C."/>
            <person name="Ng V."/>
            <person name="Clum A."/>
            <person name="Steindorff A."/>
            <person name="Ohm R.A."/>
            <person name="Martin F."/>
            <person name="Silar P."/>
            <person name="Natvig D.O."/>
            <person name="Lalanne C."/>
            <person name="Gautier V."/>
            <person name="Ament-Velasquez S.L."/>
            <person name="Kruys A."/>
            <person name="Hutchinson M.I."/>
            <person name="Powell A.J."/>
            <person name="Barry K."/>
            <person name="Miller A.N."/>
            <person name="Grigoriev I.V."/>
            <person name="Debuchy R."/>
            <person name="Gladieux P."/>
            <person name="Hiltunen Thoren M."/>
            <person name="Johannesson H."/>
        </authorList>
    </citation>
    <scope>NUCLEOTIDE SEQUENCE</scope>
    <source>
        <strain evidence="2">CBS 103.79</strain>
    </source>
</reference>
<sequence length="199" mass="22125">MAAYQLAPMPQPIAIFEHLIARQTQTLVIKEKLFDNFDVKDLNGAPWLHVEAKLASMHGRKKIYDVTGAYLFDIVKELFHWHTTFSLKGQNEQQLMQVKSSFALLGSKATATFTTSRGQPVSLFMKGNWLDTSADIVDLATGLVVARIDRQLFNAREVFLGHQTYHLTVAPGVDVALLVAMCICLDEKQNEGGGACQVM</sequence>
<comment type="caution">
    <text evidence="2">The sequence shown here is derived from an EMBL/GenBank/DDBJ whole genome shotgun (WGS) entry which is preliminary data.</text>
</comment>
<evidence type="ECO:0000256" key="1">
    <source>
        <dbReference type="ARBA" id="ARBA00005437"/>
    </source>
</evidence>
<keyword evidence="3" id="KW-1185">Reference proteome</keyword>
<evidence type="ECO:0000313" key="3">
    <source>
        <dbReference type="Proteomes" id="UP001303889"/>
    </source>
</evidence>
<comment type="similarity">
    <text evidence="1">Belongs to the LOR family.</text>
</comment>
<dbReference type="SUPFAM" id="SSF54518">
    <property type="entry name" value="Tubby C-terminal domain-like"/>
    <property type="match status" value="1"/>
</dbReference>
<evidence type="ECO:0000313" key="2">
    <source>
        <dbReference type="EMBL" id="KAK3897742.1"/>
    </source>
</evidence>
<dbReference type="PANTHER" id="PTHR31087">
    <property type="match status" value="1"/>
</dbReference>
<dbReference type="InterPro" id="IPR038595">
    <property type="entry name" value="LOR_sf"/>
</dbReference>
<dbReference type="EMBL" id="MU856080">
    <property type="protein sequence ID" value="KAK3897742.1"/>
    <property type="molecule type" value="Genomic_DNA"/>
</dbReference>
<gene>
    <name evidence="2" type="ORF">C8A05DRAFT_38685</name>
</gene>
<reference evidence="2" key="2">
    <citation type="submission" date="2023-05" db="EMBL/GenBank/DDBJ databases">
        <authorList>
            <consortium name="Lawrence Berkeley National Laboratory"/>
            <person name="Steindorff A."/>
            <person name="Hensen N."/>
            <person name="Bonometti L."/>
            <person name="Westerberg I."/>
            <person name="Brannstrom I.O."/>
            <person name="Guillou S."/>
            <person name="Cros-Aarteil S."/>
            <person name="Calhoun S."/>
            <person name="Haridas S."/>
            <person name="Kuo A."/>
            <person name="Mondo S."/>
            <person name="Pangilinan J."/>
            <person name="Riley R."/>
            <person name="Labutti K."/>
            <person name="Andreopoulos B."/>
            <person name="Lipzen A."/>
            <person name="Chen C."/>
            <person name="Yanf M."/>
            <person name="Daum C."/>
            <person name="Ng V."/>
            <person name="Clum A."/>
            <person name="Ohm R."/>
            <person name="Martin F."/>
            <person name="Silar P."/>
            <person name="Natvig D."/>
            <person name="Lalanne C."/>
            <person name="Gautier V."/>
            <person name="Ament-Velasquez S.L."/>
            <person name="Kruys A."/>
            <person name="Hutchinson M.I."/>
            <person name="Powell A.J."/>
            <person name="Barry K."/>
            <person name="Miller A.N."/>
            <person name="Grigoriev I.V."/>
            <person name="Debuchy R."/>
            <person name="Gladieux P."/>
            <person name="Thoren M.H."/>
            <person name="Johannesson H."/>
        </authorList>
    </citation>
    <scope>NUCLEOTIDE SEQUENCE</scope>
    <source>
        <strain evidence="2">CBS 103.79</strain>
    </source>
</reference>
<dbReference type="InterPro" id="IPR025659">
    <property type="entry name" value="Tubby-like_C"/>
</dbReference>
<dbReference type="InterPro" id="IPR007612">
    <property type="entry name" value="LOR"/>
</dbReference>